<evidence type="ECO:0000313" key="1">
    <source>
        <dbReference type="EMBL" id="KAJ8875112.1"/>
    </source>
</evidence>
<dbReference type="Proteomes" id="UP001159363">
    <property type="component" value="Chromosome 8"/>
</dbReference>
<name>A0ABQ9GSW9_9NEOP</name>
<keyword evidence="2" id="KW-1185">Reference proteome</keyword>
<accession>A0ABQ9GSW9</accession>
<evidence type="ECO:0000313" key="2">
    <source>
        <dbReference type="Proteomes" id="UP001159363"/>
    </source>
</evidence>
<organism evidence="1 2">
    <name type="scientific">Dryococelus australis</name>
    <dbReference type="NCBI Taxonomy" id="614101"/>
    <lineage>
        <taxon>Eukaryota</taxon>
        <taxon>Metazoa</taxon>
        <taxon>Ecdysozoa</taxon>
        <taxon>Arthropoda</taxon>
        <taxon>Hexapoda</taxon>
        <taxon>Insecta</taxon>
        <taxon>Pterygota</taxon>
        <taxon>Neoptera</taxon>
        <taxon>Polyneoptera</taxon>
        <taxon>Phasmatodea</taxon>
        <taxon>Verophasmatodea</taxon>
        <taxon>Anareolatae</taxon>
        <taxon>Phasmatidae</taxon>
        <taxon>Eurycanthinae</taxon>
        <taxon>Dryococelus</taxon>
    </lineage>
</organism>
<comment type="caution">
    <text evidence="1">The sequence shown here is derived from an EMBL/GenBank/DDBJ whole genome shotgun (WGS) entry which is preliminary data.</text>
</comment>
<proteinExistence type="predicted"/>
<reference evidence="1 2" key="1">
    <citation type="submission" date="2023-02" db="EMBL/GenBank/DDBJ databases">
        <title>LHISI_Scaffold_Assembly.</title>
        <authorList>
            <person name="Stuart O.P."/>
            <person name="Cleave R."/>
            <person name="Magrath M.J.L."/>
            <person name="Mikheyev A.S."/>
        </authorList>
    </citation>
    <scope>NUCLEOTIDE SEQUENCE [LARGE SCALE GENOMIC DNA]</scope>
    <source>
        <strain evidence="1">Daus_M_001</strain>
        <tissue evidence="1">Leg muscle</tissue>
    </source>
</reference>
<dbReference type="EMBL" id="JARBHB010000009">
    <property type="protein sequence ID" value="KAJ8875112.1"/>
    <property type="molecule type" value="Genomic_DNA"/>
</dbReference>
<protein>
    <submittedName>
        <fullName evidence="1">Uncharacterized protein</fullName>
    </submittedName>
</protein>
<gene>
    <name evidence="1" type="ORF">PR048_023005</name>
</gene>
<sequence>MYANTYVVILVIDVIVAENKLVAGKYRRRIKFNLGTCGLFGMPGIYLGEKRRRTSASSLWLLWAVTLESPNAVHFGYPGSRSPSADFYQLSSIVEACYGAANLSTFSDPEGDRGGAVVTLLTSHLSEPGSIPGEIAFRWLAGFLGISRVPALAFRLCSILTSFRPHWLSRPLYSTQRISLNCHGPLLSTFHVHRTGRLYQPSEAAWEVGATYTSIASLNFVKTSYAPIWLYYRERPEKFTDSFRDKLEFKTLVCLLASHQGDPGSIPGRITPDFRMWESCLTMPLVGGFSRGSPVSPALSRRRCSAFTSIILIGSQYLAVKSRPNRFNHWVYYNLEPLFFAKFLPLRLKRPGLTGWSQHIDVNARCPTSGTSLLRRRVVPIPSNCIPSSRSGTNAVGESHALRISLMCERSGLLYLKETQATKQDVHVFAVQYVRVSCEFMKSAKATAARDHFRIYDRGRRRLSRLVTADIHAIVQQVTSQSNAGPQRSVSRHTRQNHLAGKQKLLADHGTYADRTPQSSRIDVGAGTPPFNHRRMEKGSVNACATSAITAGIRVSVAPVVAFPALYGQISYQGTVQPGGGSILLWGLYVGWNGSPGTRIIVPHQRTVHGLLADPVHPLLHRQQSACDLYLQLDNAPARVLELSTNLDPIKHIWDAVERDLCAVHPAPTYLRALWEVVQQSWTSMAPDALARADRIGGARMVVSCWGYPGSRGSGGAYVRGQSGAWGDTSPAASELPMGVTAKAGSDLLEMCFFRRSHVEKEPAPKDISEIDPNRIICWKTFPVLEGKADNTAVISVFVNASMYSRMKMKMGLGDQIWLYRKLVVTTVGNTSVSALGDRNHFLAPTVLRESRNREIHAAHCDLRRVAYLTPMRCLSLSRRRPLRAARPNLCLPDAAQRRGSSSGWCHLFRRRRAVAQTTSKSCLCFIPSFQRPSRARTHTTTLTQNARGCRGRGGGVVRPLASHLGEPGSIRGEFAPGFSHMCQTVPLVDGFSRRSLVYPAVAFQHRSILTSLHPHRATGKCHVKCARLSAQRTALAVVTNTCRTSCTDALQVIVGVALVDQRERSHILGVEGALSKTSTNLGFAVTTKVKGATVAERLACSPPTKAIRVQAPAGPLWSFASGNRAGRCRWSAGFLGDLLFPRPLIPALLHIHLNNPHRLSRPRYSLYGNTVDFNVVYANIFESIQFVYWLVQRRTGFATPNFRNWESAQDDAVGRRVFSGISRFSPPPNSGSVPLSPRSTLIGSQDIVDKGAAYHACSCRLQKGRAPSTSQTFFAAS</sequence>